<feature type="compositionally biased region" description="Basic and acidic residues" evidence="1">
    <location>
        <begin position="41"/>
        <end position="51"/>
    </location>
</feature>
<accession>A0A2U7U8D7</accession>
<organism evidence="2">
    <name type="scientific">Pandoravirus quercus</name>
    <dbReference type="NCBI Taxonomy" id="2107709"/>
    <lineage>
        <taxon>Viruses</taxon>
        <taxon>Pandoravirus</taxon>
    </lineage>
</organism>
<proteinExistence type="predicted"/>
<protein>
    <submittedName>
        <fullName evidence="2">Uncharacterized protein</fullName>
    </submittedName>
</protein>
<dbReference type="GeneID" id="36843831"/>
<dbReference type="Proteomes" id="UP000248852">
    <property type="component" value="Segment"/>
</dbReference>
<feature type="region of interest" description="Disordered" evidence="1">
    <location>
        <begin position="1"/>
        <end position="64"/>
    </location>
</feature>
<feature type="compositionally biased region" description="Basic and acidic residues" evidence="1">
    <location>
        <begin position="15"/>
        <end position="29"/>
    </location>
</feature>
<evidence type="ECO:0000256" key="1">
    <source>
        <dbReference type="SAM" id="MobiDB-lite"/>
    </source>
</evidence>
<dbReference type="KEGG" id="vg:36843831"/>
<name>A0A2U7U8D7_9VIRU</name>
<evidence type="ECO:0000313" key="2">
    <source>
        <dbReference type="EMBL" id="AVK74690.1"/>
    </source>
</evidence>
<dbReference type="RefSeq" id="YP_009482959.1">
    <property type="nucleotide sequence ID" value="NC_037667.1"/>
</dbReference>
<reference evidence="2" key="1">
    <citation type="journal article" date="2018" name="Nat. Commun.">
        <title>Diversity and evolution of the emerging Pandoraviridae family.</title>
        <authorList>
            <person name="Legendre M."/>
            <person name="Fabre E."/>
            <person name="Poirot O."/>
            <person name="Jeudy S."/>
            <person name="Lartigue A."/>
            <person name="Alempic J.M."/>
            <person name="Beucher L."/>
            <person name="Philippe N."/>
            <person name="Bertaux L."/>
            <person name="Christo-Foroux E."/>
            <person name="Labadie K."/>
            <person name="Coute Y."/>
            <person name="Abergel C."/>
            <person name="Claverie J.M."/>
        </authorList>
    </citation>
    <scope>NUCLEOTIDE SEQUENCE [LARGE SCALE GENOMIC DNA]</scope>
    <source>
        <strain evidence="2">Quercus</strain>
    </source>
</reference>
<dbReference type="EMBL" id="MG011689">
    <property type="protein sequence ID" value="AVK74690.1"/>
    <property type="molecule type" value="Genomic_DNA"/>
</dbReference>
<gene>
    <name evidence="2" type="ORF">pqer_cds_268</name>
</gene>
<sequence length="340" mass="36696">MTDPADADASNATHEWTDATGWRDRDSNRQAHINSSRRRLDRQSPTRHDNADNPDNAAPGTSRPATIVRHVDHSGAVSAIMATPAADLATERALLEMRAARRIDNSPTNTTAVDDPSTDSTEDAAVYVASMTEGGGKRRRLTIDSEIGMLSVMCPSVQRDGAAVGLSALALWQTQCIEWKRPELAGLRRLDAYDDAPPSVALFHLDLCGSPAPLRANDQYGAFMRRDQYDRMVRIAPALLALADRIRRPCNLQYAAAVAVTRQSTQTRGLLGRSDLLCPSMQRLVAATTLLCPYNGMDVYDAAPAFGIDAGHAGDDGSREQLGLAIAAALARLHDPTLSQ</sequence>